<comment type="caution">
    <text evidence="4">The sequence shown here is derived from an EMBL/GenBank/DDBJ whole genome shotgun (WGS) entry which is preliminary data.</text>
</comment>
<keyword evidence="2 3" id="KW-0378">Hydrolase</keyword>
<comment type="similarity">
    <text evidence="3">Belongs to the CheD family.</text>
</comment>
<name>A0ABU4PHI1_9SPHN</name>
<dbReference type="PANTHER" id="PTHR35147:SF2">
    <property type="entry name" value="CHEMORECEPTOR GLUTAMINE DEAMIDASE CHED-RELATED"/>
    <property type="match status" value="1"/>
</dbReference>
<dbReference type="Proteomes" id="UP001279660">
    <property type="component" value="Unassembled WGS sequence"/>
</dbReference>
<dbReference type="Pfam" id="PF03975">
    <property type="entry name" value="CheD"/>
    <property type="match status" value="1"/>
</dbReference>
<sequence>MRRINIIQGEHCVVSEPDTMVTTLLGSCIAVCLNDSVSRIGGMNHFLLGEPGADVKPRPDEMQRYGVHAMELLINGMMAKGASRARLKGHIYGGANIIAGLGSIGSQNAEFARRFLETEGIEIGHVDIGGRSARKIEFIPYQGLSRSKNVSDPVPVVRAPAPILAPASDGELELF</sequence>
<dbReference type="InterPro" id="IPR011324">
    <property type="entry name" value="Cytotoxic_necrot_fac-like_cat"/>
</dbReference>
<dbReference type="RefSeq" id="WP_010404670.1">
    <property type="nucleotide sequence ID" value="NZ_JAWXXV010000001.1"/>
</dbReference>
<reference evidence="4 5" key="1">
    <citation type="submission" date="2023-11" db="EMBL/GenBank/DDBJ databases">
        <title>MicrobeMod: A computational toolkit for identifying prokaryotic methylation and restriction-modification with nanopore sequencing.</title>
        <authorList>
            <person name="Crits-Christoph A."/>
            <person name="Kang S.C."/>
            <person name="Lee H."/>
            <person name="Ostrov N."/>
        </authorList>
    </citation>
    <scope>NUCLEOTIDE SEQUENCE [LARGE SCALE GENOMIC DNA]</scope>
    <source>
        <strain evidence="4 5">ATCC 14820</strain>
    </source>
</reference>
<dbReference type="HAMAP" id="MF_01440">
    <property type="entry name" value="CheD"/>
    <property type="match status" value="1"/>
</dbReference>
<dbReference type="PANTHER" id="PTHR35147">
    <property type="entry name" value="CHEMORECEPTOR GLUTAMINE DEAMIDASE CHED-RELATED"/>
    <property type="match status" value="1"/>
</dbReference>
<keyword evidence="5" id="KW-1185">Reference proteome</keyword>
<dbReference type="CDD" id="cd16352">
    <property type="entry name" value="CheD"/>
    <property type="match status" value="1"/>
</dbReference>
<evidence type="ECO:0000313" key="5">
    <source>
        <dbReference type="Proteomes" id="UP001279660"/>
    </source>
</evidence>
<comment type="function">
    <text evidence="3">Probably deamidates glutamine residues to glutamate on methyl-accepting chemotaxis receptors (MCPs), playing an important role in chemotaxis.</text>
</comment>
<dbReference type="Gene3D" id="3.30.1330.200">
    <property type="match status" value="1"/>
</dbReference>
<proteinExistence type="inferred from homology"/>
<dbReference type="InterPro" id="IPR038592">
    <property type="entry name" value="CheD-like_sf"/>
</dbReference>
<evidence type="ECO:0000313" key="4">
    <source>
        <dbReference type="EMBL" id="MDX5983653.1"/>
    </source>
</evidence>
<keyword evidence="1 3" id="KW-0145">Chemotaxis</keyword>
<dbReference type="EMBL" id="JAWXXV010000001">
    <property type="protein sequence ID" value="MDX5983653.1"/>
    <property type="molecule type" value="Genomic_DNA"/>
</dbReference>
<dbReference type="InterPro" id="IPR005659">
    <property type="entry name" value="Chemorcpt_Glu_NH3ase_CheD"/>
</dbReference>
<accession>A0ABU4PHI1</accession>
<gene>
    <name evidence="3" type="primary">cheD</name>
    <name evidence="4" type="ORF">SIL82_05220</name>
</gene>
<evidence type="ECO:0000256" key="1">
    <source>
        <dbReference type="ARBA" id="ARBA00022500"/>
    </source>
</evidence>
<comment type="catalytic activity">
    <reaction evidence="3">
        <text>L-glutaminyl-[protein] + H2O = L-glutamyl-[protein] + NH4(+)</text>
        <dbReference type="Rhea" id="RHEA:16441"/>
        <dbReference type="Rhea" id="RHEA-COMP:10207"/>
        <dbReference type="Rhea" id="RHEA-COMP:10208"/>
        <dbReference type="ChEBI" id="CHEBI:15377"/>
        <dbReference type="ChEBI" id="CHEBI:28938"/>
        <dbReference type="ChEBI" id="CHEBI:29973"/>
        <dbReference type="ChEBI" id="CHEBI:30011"/>
        <dbReference type="EC" id="3.5.1.44"/>
    </reaction>
</comment>
<evidence type="ECO:0000256" key="2">
    <source>
        <dbReference type="ARBA" id="ARBA00022801"/>
    </source>
</evidence>
<protein>
    <recommendedName>
        <fullName evidence="3">Probable chemoreceptor glutamine deamidase CheD</fullName>
        <ecNumber evidence="3">3.5.1.44</ecNumber>
    </recommendedName>
</protein>
<dbReference type="SUPFAM" id="SSF64438">
    <property type="entry name" value="CNF1/YfiH-like putative cysteine hydrolases"/>
    <property type="match status" value="1"/>
</dbReference>
<evidence type="ECO:0000256" key="3">
    <source>
        <dbReference type="HAMAP-Rule" id="MF_01440"/>
    </source>
</evidence>
<organism evidence="4 5">
    <name type="scientific">Sphingomonas echinoides</name>
    <dbReference type="NCBI Taxonomy" id="59803"/>
    <lineage>
        <taxon>Bacteria</taxon>
        <taxon>Pseudomonadati</taxon>
        <taxon>Pseudomonadota</taxon>
        <taxon>Alphaproteobacteria</taxon>
        <taxon>Sphingomonadales</taxon>
        <taxon>Sphingomonadaceae</taxon>
        <taxon>Sphingomonas</taxon>
    </lineage>
</organism>
<dbReference type="EC" id="3.5.1.44" evidence="3"/>